<proteinExistence type="predicted"/>
<gene>
    <name evidence="1" type="ORF">CSP5_1602</name>
</gene>
<dbReference type="Proteomes" id="UP000195607">
    <property type="component" value="Chromosome I"/>
</dbReference>
<dbReference type="RefSeq" id="WP_148690031.1">
    <property type="nucleotide sequence ID" value="NZ_LT671858.1"/>
</dbReference>
<dbReference type="Pfam" id="PF19020">
    <property type="entry name" value="Ta1207"/>
    <property type="match status" value="1"/>
</dbReference>
<sequence length="316" mass="36666">MEEGGYGHRILKKLDGLNWKLIASIEPETEVSKASRKFDIKSEIGFHLEGNEAEINLYFPAESSTERDLAIFISKSGGILENGIWRIHRKVTKSIDYIDTVWELINIPSCVLSSVWIDKGRYFTEFLFSYRNMDSVSKAIIGFKGEQWKLNIEYLGPSEGYERILNIVDNRNPLSVIQMTLKTESSEKQLTDNLLNESWLRILKMPLGTKSIDAVYLTDGYEFKNPRIIKIDDGVYYGKTKNEVVNAINDEIIRRNIVTLSRVQMFEDSVLKTFIIAPTVFTEEILRLISDTEKKFTDWKIDLERIETLKEWLDRE</sequence>
<dbReference type="EMBL" id="LT671858">
    <property type="protein sequence ID" value="SIM78751.1"/>
    <property type="molecule type" value="Genomic_DNA"/>
</dbReference>
<accession>A0A1N5W0L8</accession>
<dbReference type="GeneID" id="41588843"/>
<organism evidence="1 2">
    <name type="scientific">Cuniculiplasma divulgatum</name>
    <dbReference type="NCBI Taxonomy" id="1673428"/>
    <lineage>
        <taxon>Archaea</taxon>
        <taxon>Methanobacteriati</taxon>
        <taxon>Thermoplasmatota</taxon>
        <taxon>Thermoplasmata</taxon>
        <taxon>Thermoplasmatales</taxon>
        <taxon>Cuniculiplasmataceae</taxon>
        <taxon>Cuniculiplasma</taxon>
    </lineage>
</organism>
<evidence type="ECO:0000313" key="2">
    <source>
        <dbReference type="Proteomes" id="UP000195607"/>
    </source>
</evidence>
<evidence type="ECO:0000313" key="1">
    <source>
        <dbReference type="EMBL" id="SIM78751.1"/>
    </source>
</evidence>
<reference evidence="1 2" key="1">
    <citation type="submission" date="2016-04" db="EMBL/GenBank/DDBJ databases">
        <authorList>
            <person name="Evans L.H."/>
            <person name="Alamgir A."/>
            <person name="Owens N."/>
            <person name="Weber N.D."/>
            <person name="Virtaneva K."/>
            <person name="Barbian K."/>
            <person name="Babar A."/>
            <person name="Rosenke K."/>
        </authorList>
    </citation>
    <scope>NUCLEOTIDE SEQUENCE [LARGE SCALE GENOMIC DNA]</scope>
    <source>
        <strain evidence="2">S5(T) (JCM 30642 \VKM B-2941)</strain>
    </source>
</reference>
<dbReference type="AlphaFoldDB" id="A0A1N5W0L8"/>
<protein>
    <submittedName>
        <fullName evidence="1">Uncharacterized protein</fullName>
    </submittedName>
</protein>
<name>A0A1N5W0L8_9ARCH</name>
<dbReference type="InterPro" id="IPR043958">
    <property type="entry name" value="Ta1207"/>
</dbReference>